<keyword evidence="1" id="KW-0812">Transmembrane</keyword>
<protein>
    <submittedName>
        <fullName evidence="2">Uncharacterized protein</fullName>
    </submittedName>
</protein>
<dbReference type="EMBL" id="WUUL01000005">
    <property type="protein sequence ID" value="MXQ53948.1"/>
    <property type="molecule type" value="Genomic_DNA"/>
</dbReference>
<evidence type="ECO:0000313" key="3">
    <source>
        <dbReference type="Proteomes" id="UP000430692"/>
    </source>
</evidence>
<name>A0A6I4VTV7_9BACL</name>
<evidence type="ECO:0000256" key="1">
    <source>
        <dbReference type="SAM" id="Phobius"/>
    </source>
</evidence>
<organism evidence="2 3">
    <name type="scientific">Shimazuella alba</name>
    <dbReference type="NCBI Taxonomy" id="2690964"/>
    <lineage>
        <taxon>Bacteria</taxon>
        <taxon>Bacillati</taxon>
        <taxon>Bacillota</taxon>
        <taxon>Bacilli</taxon>
        <taxon>Bacillales</taxon>
        <taxon>Thermoactinomycetaceae</taxon>
        <taxon>Shimazuella</taxon>
    </lineage>
</organism>
<gene>
    <name evidence="2" type="ORF">GSM42_09505</name>
</gene>
<keyword evidence="1" id="KW-1133">Transmembrane helix</keyword>
<feature type="transmembrane region" description="Helical" evidence="1">
    <location>
        <begin position="26"/>
        <end position="45"/>
    </location>
</feature>
<proteinExistence type="predicted"/>
<comment type="caution">
    <text evidence="2">The sequence shown here is derived from an EMBL/GenBank/DDBJ whole genome shotgun (WGS) entry which is preliminary data.</text>
</comment>
<dbReference type="RefSeq" id="WP_160801302.1">
    <property type="nucleotide sequence ID" value="NZ_WUUL01000005.1"/>
</dbReference>
<dbReference type="AlphaFoldDB" id="A0A6I4VTV7"/>
<dbReference type="Proteomes" id="UP000430692">
    <property type="component" value="Unassembled WGS sequence"/>
</dbReference>
<reference evidence="2 3" key="1">
    <citation type="submission" date="2019-12" db="EMBL/GenBank/DDBJ databases">
        <title>Whole-genome analyses of novel actinobacteria.</title>
        <authorList>
            <person name="Sahin N."/>
            <person name="Saygin H."/>
        </authorList>
    </citation>
    <scope>NUCLEOTIDE SEQUENCE [LARGE SCALE GENOMIC DNA]</scope>
    <source>
        <strain evidence="2 3">KC615</strain>
    </source>
</reference>
<keyword evidence="3" id="KW-1185">Reference proteome</keyword>
<keyword evidence="1" id="KW-0472">Membrane</keyword>
<accession>A0A6I4VTV7</accession>
<evidence type="ECO:0000313" key="2">
    <source>
        <dbReference type="EMBL" id="MXQ53948.1"/>
    </source>
</evidence>
<sequence length="81" mass="8722">MFFLILISFFVFAISGLQLVAGGYVLAGVPALVVSGIVPLLSSFLNKRWNKSHSHGGEKKKKSKWDICDCLDLGDCGCGCD</sequence>